<dbReference type="Pfam" id="PF07496">
    <property type="entry name" value="zf-CW"/>
    <property type="match status" value="1"/>
</dbReference>
<dbReference type="Proteomes" id="UP001163823">
    <property type="component" value="Chromosome 9"/>
</dbReference>
<evidence type="ECO:0000256" key="1">
    <source>
        <dbReference type="ARBA" id="ARBA00022723"/>
    </source>
</evidence>
<keyword evidence="2 6" id="KW-0863">Zinc-finger</keyword>
<feature type="region of interest" description="Disordered" evidence="4">
    <location>
        <begin position="1001"/>
        <end position="1027"/>
    </location>
</feature>
<feature type="compositionally biased region" description="Polar residues" evidence="4">
    <location>
        <begin position="195"/>
        <end position="205"/>
    </location>
</feature>
<organism evidence="6 7">
    <name type="scientific">Quillaja saponaria</name>
    <name type="common">Soap bark tree</name>
    <dbReference type="NCBI Taxonomy" id="32244"/>
    <lineage>
        <taxon>Eukaryota</taxon>
        <taxon>Viridiplantae</taxon>
        <taxon>Streptophyta</taxon>
        <taxon>Embryophyta</taxon>
        <taxon>Tracheophyta</taxon>
        <taxon>Spermatophyta</taxon>
        <taxon>Magnoliopsida</taxon>
        <taxon>eudicotyledons</taxon>
        <taxon>Gunneridae</taxon>
        <taxon>Pentapetalae</taxon>
        <taxon>rosids</taxon>
        <taxon>fabids</taxon>
        <taxon>Fabales</taxon>
        <taxon>Quillajaceae</taxon>
        <taxon>Quillaja</taxon>
    </lineage>
</organism>
<feature type="compositionally biased region" description="Polar residues" evidence="4">
    <location>
        <begin position="82"/>
        <end position="99"/>
    </location>
</feature>
<dbReference type="InterPro" id="IPR056406">
    <property type="entry name" value="THD_CWZF3/5/7"/>
</dbReference>
<dbReference type="EMBL" id="JARAOO010000009">
    <property type="protein sequence ID" value="KAJ7955064.1"/>
    <property type="molecule type" value="Genomic_DNA"/>
</dbReference>
<comment type="caution">
    <text evidence="6">The sequence shown here is derived from an EMBL/GenBank/DDBJ whole genome shotgun (WGS) entry which is preliminary data.</text>
</comment>
<evidence type="ECO:0000313" key="7">
    <source>
        <dbReference type="Proteomes" id="UP001163823"/>
    </source>
</evidence>
<feature type="region of interest" description="Disordered" evidence="4">
    <location>
        <begin position="457"/>
        <end position="479"/>
    </location>
</feature>
<dbReference type="GO" id="GO:0008270">
    <property type="term" value="F:zinc ion binding"/>
    <property type="evidence" value="ECO:0007669"/>
    <property type="project" value="UniProtKB-KW"/>
</dbReference>
<feature type="compositionally biased region" description="Basic and acidic residues" evidence="4">
    <location>
        <begin position="457"/>
        <end position="472"/>
    </location>
</feature>
<name>A0AAD7PHG6_QUISA</name>
<evidence type="ECO:0000256" key="3">
    <source>
        <dbReference type="ARBA" id="ARBA00022833"/>
    </source>
</evidence>
<feature type="region of interest" description="Disordered" evidence="4">
    <location>
        <begin position="726"/>
        <end position="765"/>
    </location>
</feature>
<reference evidence="6" key="1">
    <citation type="journal article" date="2023" name="Science">
        <title>Elucidation of the pathway for biosynthesis of saponin adjuvants from the soapbark tree.</title>
        <authorList>
            <person name="Reed J."/>
            <person name="Orme A."/>
            <person name="El-Demerdash A."/>
            <person name="Owen C."/>
            <person name="Martin L.B.B."/>
            <person name="Misra R.C."/>
            <person name="Kikuchi S."/>
            <person name="Rejzek M."/>
            <person name="Martin A.C."/>
            <person name="Harkess A."/>
            <person name="Leebens-Mack J."/>
            <person name="Louveau T."/>
            <person name="Stephenson M.J."/>
            <person name="Osbourn A."/>
        </authorList>
    </citation>
    <scope>NUCLEOTIDE SEQUENCE</scope>
    <source>
        <strain evidence="6">S10</strain>
    </source>
</reference>
<feature type="region of interest" description="Disordered" evidence="4">
    <location>
        <begin position="933"/>
        <end position="972"/>
    </location>
</feature>
<dbReference type="KEGG" id="qsa:O6P43_021716"/>
<gene>
    <name evidence="6" type="ORF">O6P43_021716</name>
</gene>
<feature type="compositionally biased region" description="Polar residues" evidence="4">
    <location>
        <begin position="118"/>
        <end position="131"/>
    </location>
</feature>
<keyword evidence="7" id="KW-1185">Reference proteome</keyword>
<feature type="compositionally biased region" description="Basic and acidic residues" evidence="4">
    <location>
        <begin position="750"/>
        <end position="765"/>
    </location>
</feature>
<feature type="compositionally biased region" description="Basic and acidic residues" evidence="4">
    <location>
        <begin position="1216"/>
        <end position="1227"/>
    </location>
</feature>
<feature type="region of interest" description="Disordered" evidence="4">
    <location>
        <begin position="509"/>
        <end position="535"/>
    </location>
</feature>
<dbReference type="InterPro" id="IPR011124">
    <property type="entry name" value="Znf_CW"/>
</dbReference>
<evidence type="ECO:0000313" key="6">
    <source>
        <dbReference type="EMBL" id="KAJ7955064.1"/>
    </source>
</evidence>
<dbReference type="PROSITE" id="PS51050">
    <property type="entry name" value="ZF_CW"/>
    <property type="match status" value="1"/>
</dbReference>
<feature type="compositionally biased region" description="Basic and acidic residues" evidence="4">
    <location>
        <begin position="949"/>
        <end position="958"/>
    </location>
</feature>
<feature type="domain" description="CW-type" evidence="5">
    <location>
        <begin position="628"/>
        <end position="681"/>
    </location>
</feature>
<feature type="compositionally biased region" description="Basic and acidic residues" evidence="4">
    <location>
        <begin position="1195"/>
        <end position="1208"/>
    </location>
</feature>
<dbReference type="Pfam" id="PF24756">
    <property type="entry name" value="THD_CWZF3-5-7"/>
    <property type="match status" value="1"/>
</dbReference>
<protein>
    <submittedName>
        <fullName evidence="6">CW-type zinc-finger protein</fullName>
    </submittedName>
</protein>
<feature type="region of interest" description="Disordered" evidence="4">
    <location>
        <begin position="799"/>
        <end position="827"/>
    </location>
</feature>
<keyword evidence="1" id="KW-0479">Metal-binding</keyword>
<feature type="region of interest" description="Disordered" evidence="4">
    <location>
        <begin position="1187"/>
        <end position="1270"/>
    </location>
</feature>
<dbReference type="PANTHER" id="PTHR46524:SF12">
    <property type="entry name" value="CW-TYPE DOMAIN-CONTAINING PROTEIN"/>
    <property type="match status" value="1"/>
</dbReference>
<dbReference type="Gene3D" id="3.30.40.100">
    <property type="match status" value="1"/>
</dbReference>
<evidence type="ECO:0000259" key="5">
    <source>
        <dbReference type="PROSITE" id="PS51050"/>
    </source>
</evidence>
<dbReference type="PANTHER" id="PTHR46524">
    <property type="entry name" value="CW-TYPE ZINC FINGER"/>
    <property type="match status" value="1"/>
</dbReference>
<evidence type="ECO:0000256" key="2">
    <source>
        <dbReference type="ARBA" id="ARBA00022771"/>
    </source>
</evidence>
<feature type="compositionally biased region" description="Polar residues" evidence="4">
    <location>
        <begin position="1230"/>
        <end position="1252"/>
    </location>
</feature>
<feature type="compositionally biased region" description="Polar residues" evidence="4">
    <location>
        <begin position="1119"/>
        <end position="1129"/>
    </location>
</feature>
<feature type="compositionally biased region" description="Basic and acidic residues" evidence="4">
    <location>
        <begin position="1157"/>
        <end position="1167"/>
    </location>
</feature>
<evidence type="ECO:0000256" key="4">
    <source>
        <dbReference type="SAM" id="MobiDB-lite"/>
    </source>
</evidence>
<accession>A0AAD7PHG6</accession>
<feature type="region of interest" description="Disordered" evidence="4">
    <location>
        <begin position="1080"/>
        <end position="1167"/>
    </location>
</feature>
<sequence length="1453" mass="159865">MEENTELEEGEACYYKDDDENIDPDIALSYIDEKIQDVLGHFQKDFEGGVSAQNLGAKFGGYGSFLPTYECYPSIWSCPKTPQRNHSTPRSPNNLSMETASHDLKAPNAPPSRKHGSASHNAHSLCNTKAPSGNALKKQDICVPSSLFSENCSSKDDKRNGSGNQCRYKVRLKVKSDNLALKNAAIYSGLGLEDSPSSSMGNSPRESGGVPPVSHAAAEDSPTSIIQGMTSLPIPGGVLISPLHDNLLYLIRKETICTDNKLVSSINGHQERSAMYESDSIMGNGKLSKEKKARLMGKSEKRLALKHMNGVYIDNGMPLHTKNSKLDKTLEGKDIFSNDWKSTPPLRSVCDVGEPVKVIGKASEFCKMPNKDGVNGRLFSSEQVKEESMESMSSKDCGKNVKQHVGSNFVEKVSEQRVANSHSDNKCIDLRNGGRHKACTISTSIKAESEVMKYKEDQDHLKQKTNQREKPSFKGKNKSIGDHGTCKLVTLVTKERFKADVGAVEKVKKNTGDGGTHLKSKRHRIKSQKDNKVGGHCRGSVKENNLEWTDTCMDLVEGPSGDRLIINANIDCTEEQGAYRVKLKERPSSNKVSKQSISRTLVTDASNTCLTADNKPFSEIVPAVSAPAVIEEHWVSCDNCEKWRLLPFGTKPEQLPDKWLCSMLNWLPGMNRCDISQEETTKVLLALYQIPVSESQTNMQNHATGTALGVSSSDVQHDLKHLIPDSQVMSNRGKKQYGSKEITKAGRSNKRNDIQESVKNRSLHENQHLAEVNLMKKSSSQHLSKLQDLVMEKHMPKTIGKQMNSGDGKHLKMKRKRDADQYGGNSTKSMSVNVYHVDKQRNLKMDLWKAGVNSKSGFPTKASVNAMQKYDEYCLSMNAKDKSLVSVKQGHEAQVSLDGGPSDVHNSIRKDCLIKKRKLKDWHDSERHIESFCPHDGKSCGEESVESGLTKEKKDKVSKSKSKNLISNDGDDNFNRKGTVTQIFLPGSKNHDAVGMGEVRSVDKHQQPRKNRKQIASQQSLDGRDGLWKDDALKDGLPVMSNFRRFSGREGTVEISLSVEVRKEKVSSDFHPEPCKFSAIENQNGEANSKVSSKTKTSSEVRKGHLLNGDTDTVEKHSCSANGTHTSDNCYHGDRVKKYHHESSSALQKSRKASSLRPKEDAGFASEFGRDKTKDFVSDKGYSKGGLAYESQIDPPHHASSHETRNDAKYSLPDGCKPKHQNDDTRKKNSVGQWTSDSGMETQSKDNGNGNSVLKMGAPRNANGKALQHNQNLKFEGRNKTDPIKTDSRGGKLKVLSSCEGEGEKAKLSVASLSAAWCPKEDVSNGHPAHASGNGNLWQWTKSAAGICSGVNSSSGNLAHDQLLTARSPLRTNATSQSATNALKEAHNLREIADRLKSSGFGFESNDAYIQAALKFLHGASLLESCNGASGKHEELNHMQFYSTSAKLFESCA</sequence>
<proteinExistence type="predicted"/>
<dbReference type="InterPro" id="IPR055300">
    <property type="entry name" value="CWZF3/5/7"/>
</dbReference>
<feature type="region of interest" description="Disordered" evidence="4">
    <location>
        <begin position="192"/>
        <end position="219"/>
    </location>
</feature>
<feature type="region of interest" description="Disordered" evidence="4">
    <location>
        <begin position="82"/>
        <end position="133"/>
    </location>
</feature>
<keyword evidence="3" id="KW-0862">Zinc</keyword>